<name>A0ABD1YQ13_9MARC</name>
<dbReference type="AlphaFoldDB" id="A0ABD1YQ13"/>
<evidence type="ECO:0000313" key="3">
    <source>
        <dbReference type="Proteomes" id="UP001605036"/>
    </source>
</evidence>
<dbReference type="Pfam" id="PF24840">
    <property type="entry name" value="NTF2_SigF"/>
    <property type="match status" value="1"/>
</dbReference>
<protein>
    <recommendedName>
        <fullName evidence="1">SigF-like NTF2-like domain-containing protein</fullName>
    </recommendedName>
</protein>
<proteinExistence type="predicted"/>
<dbReference type="InterPro" id="IPR057514">
    <property type="entry name" value="NTF2_SigF"/>
</dbReference>
<comment type="caution">
    <text evidence="2">The sequence shown here is derived from an EMBL/GenBank/DDBJ whole genome shotgun (WGS) entry which is preliminary data.</text>
</comment>
<dbReference type="PANTHER" id="PTHR35393">
    <property type="entry name" value="CHROMOSOME 1, WHOLE GENOME SHOTGUN SEQUENCE"/>
    <property type="match status" value="1"/>
</dbReference>
<sequence>MEDPVRDITTVLKKLVKRPTFQSLANTMRENFTEDCEFYHPYINVGSAMGLRLYSLIFQFALLTVNYQDVLVRDIVYDQKKNIAVVRMTVRTNPWILLWRTVNLQLLTELQLRDTKDEKTGRVLKKIKVQRDYFIRSPLVQAVPILGDIYDSDKLRYIGGEATGAVVRFVQEAYHTLVPAKLRQAVFQFWREFLQIPLFEQSGVSIHKAMD</sequence>
<evidence type="ECO:0000313" key="2">
    <source>
        <dbReference type="EMBL" id="KAL2632869.1"/>
    </source>
</evidence>
<dbReference type="EMBL" id="JBHFFA010000003">
    <property type="protein sequence ID" value="KAL2632869.1"/>
    <property type="molecule type" value="Genomic_DNA"/>
</dbReference>
<feature type="domain" description="SigF-like NTF2-like" evidence="1">
    <location>
        <begin position="1"/>
        <end position="148"/>
    </location>
</feature>
<reference evidence="2 3" key="1">
    <citation type="submission" date="2024-09" db="EMBL/GenBank/DDBJ databases">
        <title>Chromosome-scale assembly of Riccia fluitans.</title>
        <authorList>
            <person name="Paukszto L."/>
            <person name="Sawicki J."/>
            <person name="Karawczyk K."/>
            <person name="Piernik-Szablinska J."/>
            <person name="Szczecinska M."/>
            <person name="Mazdziarz M."/>
        </authorList>
    </citation>
    <scope>NUCLEOTIDE SEQUENCE [LARGE SCALE GENOMIC DNA]</scope>
    <source>
        <strain evidence="2">Rf_01</strain>
        <tissue evidence="2">Aerial parts of the thallus</tissue>
    </source>
</reference>
<keyword evidence="3" id="KW-1185">Reference proteome</keyword>
<gene>
    <name evidence="2" type="ORF">R1flu_004348</name>
</gene>
<accession>A0ABD1YQ13</accession>
<organism evidence="2 3">
    <name type="scientific">Riccia fluitans</name>
    <dbReference type="NCBI Taxonomy" id="41844"/>
    <lineage>
        <taxon>Eukaryota</taxon>
        <taxon>Viridiplantae</taxon>
        <taxon>Streptophyta</taxon>
        <taxon>Embryophyta</taxon>
        <taxon>Marchantiophyta</taxon>
        <taxon>Marchantiopsida</taxon>
        <taxon>Marchantiidae</taxon>
        <taxon>Marchantiales</taxon>
        <taxon>Ricciaceae</taxon>
        <taxon>Riccia</taxon>
    </lineage>
</organism>
<dbReference type="PANTHER" id="PTHR35393:SF1">
    <property type="entry name" value="SNOAL-LIKE DOMAIN-CONTAINING PROTEIN"/>
    <property type="match status" value="1"/>
</dbReference>
<evidence type="ECO:0000259" key="1">
    <source>
        <dbReference type="Pfam" id="PF24840"/>
    </source>
</evidence>
<dbReference type="Proteomes" id="UP001605036">
    <property type="component" value="Unassembled WGS sequence"/>
</dbReference>